<keyword evidence="4" id="KW-1185">Reference proteome</keyword>
<evidence type="ECO:0000259" key="1">
    <source>
        <dbReference type="SMART" id="SM00481"/>
    </source>
</evidence>
<dbReference type="EMBL" id="CP056775">
    <property type="protein sequence ID" value="QRR01221.1"/>
    <property type="molecule type" value="Genomic_DNA"/>
</dbReference>
<accession>A0ABX7I8B3</accession>
<evidence type="ECO:0000313" key="4">
    <source>
        <dbReference type="Proteomes" id="UP000612680"/>
    </source>
</evidence>
<dbReference type="InterPro" id="IPR022311">
    <property type="entry name" value="PolX-like"/>
</dbReference>
<dbReference type="RefSeq" id="WP_204663314.1">
    <property type="nucleotide sequence ID" value="NZ_CP056775.1"/>
</dbReference>
<dbReference type="Pfam" id="PF02811">
    <property type="entry name" value="PHP"/>
    <property type="match status" value="1"/>
</dbReference>
<dbReference type="Gene3D" id="3.30.210.10">
    <property type="entry name" value="DNA polymerase, thumb domain"/>
    <property type="match status" value="1"/>
</dbReference>
<dbReference type="GO" id="GO:0004527">
    <property type="term" value="F:exonuclease activity"/>
    <property type="evidence" value="ECO:0007669"/>
    <property type="project" value="UniProtKB-KW"/>
</dbReference>
<dbReference type="InterPro" id="IPR047967">
    <property type="entry name" value="PolX_PHP"/>
</dbReference>
<dbReference type="PANTHER" id="PTHR36928">
    <property type="entry name" value="PHOSPHATASE YCDX-RELATED"/>
    <property type="match status" value="1"/>
</dbReference>
<sequence length="575" mass="64058">MSNPEIVEILELTAKLMELHGADPFKIKGYSIAAFYLDKYKEGELQHMTEAELVKLQGIGKSTAGKIMQITQTGTFPELEQLLANTPLGVMEMFNIKGIGAKKIALLWKELGIDNLHELELACLNGSVAKLKGFGGNIQQKILDSLAFLKDQAGKLRMDKAAIVTDMICHELKKTFEMVEVAGDVRRRTETAESIVVLVGTDSPALLQTIIGETPLLVQDEKRSSPFVWRGHVQDFAIEIEILAVQPDRMVNELFLETADAEHLGYVTTTGSTLWKKAYYEPAESEQAIYINAGLPYIVPEMREGAGEFAWAERHSPDQLVTWNDLRGILHNHSTYSDGQHTLEQMARYCRDLGFEYLGIADHSQTATYAQGLKIEDVLRQHAEIDKLNALFAAGDPVKPFKILKGTESDILGDGSLDYPAEILASFDYIVASVHSNLTMSQEKATARLLRAIENPYTTILGHPTGRLLLSREGYPIDHKVIIDACAERQVVIEINASPWRLDLDWRWISYCMEKGVLLSINPDAHAMEGYHDMHYGVAVARKGGLTAESTFNAFSLDKMESYLADRRKLFGSPA</sequence>
<reference evidence="3 4" key="1">
    <citation type="submission" date="2020-06" db="EMBL/GenBank/DDBJ databases">
        <title>Dyadobacter sandarakinus sp. nov., isolated from the soil of the Arctic Yellow River Station.</title>
        <authorList>
            <person name="Zhang Y."/>
            <person name="Peng F."/>
        </authorList>
    </citation>
    <scope>NUCLEOTIDE SEQUENCE [LARGE SCALE GENOMIC DNA]</scope>
    <source>
        <strain evidence="3 4">Q3-56</strain>
    </source>
</reference>
<protein>
    <submittedName>
        <fullName evidence="3">DNA polymerase/3'-5' exonuclease PolX</fullName>
    </submittedName>
</protein>
<dbReference type="PANTHER" id="PTHR36928:SF1">
    <property type="entry name" value="PHOSPHATASE YCDX-RELATED"/>
    <property type="match status" value="1"/>
</dbReference>
<dbReference type="SUPFAM" id="SSF89550">
    <property type="entry name" value="PHP domain-like"/>
    <property type="match status" value="1"/>
</dbReference>
<dbReference type="InterPro" id="IPR002054">
    <property type="entry name" value="DNA-dir_DNA_pol_X"/>
</dbReference>
<keyword evidence="3" id="KW-0378">Hydrolase</keyword>
<dbReference type="Gene3D" id="1.10.150.20">
    <property type="entry name" value="5' to 3' exonuclease, C-terminal subdomain"/>
    <property type="match status" value="1"/>
</dbReference>
<dbReference type="Pfam" id="PF14716">
    <property type="entry name" value="HHH_8"/>
    <property type="match status" value="1"/>
</dbReference>
<gene>
    <name evidence="3" type="ORF">HWI92_10045</name>
</gene>
<proteinExistence type="predicted"/>
<evidence type="ECO:0000259" key="2">
    <source>
        <dbReference type="SMART" id="SM00483"/>
    </source>
</evidence>
<dbReference type="Gene3D" id="3.20.20.140">
    <property type="entry name" value="Metal-dependent hydrolases"/>
    <property type="match status" value="1"/>
</dbReference>
<dbReference type="Gene3D" id="1.10.150.110">
    <property type="entry name" value="DNA polymerase beta, N-terminal domain-like"/>
    <property type="match status" value="1"/>
</dbReference>
<dbReference type="SUPFAM" id="SSF81301">
    <property type="entry name" value="Nucleotidyltransferase"/>
    <property type="match status" value="1"/>
</dbReference>
<dbReference type="InterPro" id="IPR010996">
    <property type="entry name" value="HHH_MUS81"/>
</dbReference>
<dbReference type="InterPro" id="IPR027421">
    <property type="entry name" value="DNA_pol_lamdba_lyase_dom_sf"/>
</dbReference>
<dbReference type="InterPro" id="IPR043519">
    <property type="entry name" value="NT_sf"/>
</dbReference>
<dbReference type="CDD" id="cd07436">
    <property type="entry name" value="PHP_PolX"/>
    <property type="match status" value="1"/>
</dbReference>
<evidence type="ECO:0000313" key="3">
    <source>
        <dbReference type="EMBL" id="QRR01221.1"/>
    </source>
</evidence>
<dbReference type="SMART" id="SM00483">
    <property type="entry name" value="POLXc"/>
    <property type="match status" value="1"/>
</dbReference>
<dbReference type="InterPro" id="IPR004013">
    <property type="entry name" value="PHP_dom"/>
</dbReference>
<dbReference type="PIRSF" id="PIRSF005047">
    <property type="entry name" value="UCP005047_YshC"/>
    <property type="match status" value="1"/>
</dbReference>
<dbReference type="InterPro" id="IPR037160">
    <property type="entry name" value="DNA_Pol_thumb_sf"/>
</dbReference>
<feature type="domain" description="Polymerase/histidinol phosphatase N-terminal" evidence="1">
    <location>
        <begin position="328"/>
        <end position="413"/>
    </location>
</feature>
<dbReference type="SUPFAM" id="SSF47802">
    <property type="entry name" value="DNA polymerase beta, N-terminal domain-like"/>
    <property type="match status" value="1"/>
</dbReference>
<dbReference type="InterPro" id="IPR003141">
    <property type="entry name" value="Pol/His_phosphatase_N"/>
</dbReference>
<keyword evidence="3" id="KW-0269">Exonuclease</keyword>
<dbReference type="InterPro" id="IPR050243">
    <property type="entry name" value="PHP_phosphatase"/>
</dbReference>
<feature type="domain" description="DNA-directed DNA polymerase X" evidence="2">
    <location>
        <begin position="1"/>
        <end position="304"/>
    </location>
</feature>
<organism evidence="3 4">
    <name type="scientific">Dyadobacter sandarakinus</name>
    <dbReference type="NCBI Taxonomy" id="2747268"/>
    <lineage>
        <taxon>Bacteria</taxon>
        <taxon>Pseudomonadati</taxon>
        <taxon>Bacteroidota</taxon>
        <taxon>Cytophagia</taxon>
        <taxon>Cytophagales</taxon>
        <taxon>Spirosomataceae</taxon>
        <taxon>Dyadobacter</taxon>
    </lineage>
</organism>
<name>A0ABX7I8B3_9BACT</name>
<dbReference type="SMART" id="SM00481">
    <property type="entry name" value="POLIIIAc"/>
    <property type="match status" value="1"/>
</dbReference>
<keyword evidence="3" id="KW-0540">Nuclease</keyword>
<dbReference type="Proteomes" id="UP000612680">
    <property type="component" value="Chromosome"/>
</dbReference>
<dbReference type="InterPro" id="IPR016195">
    <property type="entry name" value="Pol/histidinol_Pase-like"/>
</dbReference>